<dbReference type="KEGG" id="pbar:105424557"/>
<reference evidence="3 4" key="1">
    <citation type="submission" date="2025-04" db="UniProtKB">
        <authorList>
            <consortium name="RefSeq"/>
        </authorList>
    </citation>
    <scope>IDENTIFICATION</scope>
</reference>
<sequence>MENSTKDSSPPNRIGHNNQTDKDDLRHNEVPVMPQQTQFSCSLYISRAGGLQDQGHSIQDSKLLRSHLEEAIVASEPLSTWQVSETPCGLIAAFVRENDAEKLLQRGDLAQVFGGPVQVARFSARDSRYRQAVLLRDVPWAIPLQDINSALVKQGIVAGNVERSRQFIRVEVLDAGHYEALLRQGLDFFEVARFNATPERWWCNGSCGGTAYSTDSSRYASGNDGGNIPEVYQENVSQMTDNVLQCYRCQGFWHVAANCRHLPRCVRCGEPHSVVFCPRPRNNPVCCHCSGPHHAGYRQCPVRLQLANATPVSITLSTTRTGGQYPANVMNKSNPSCHSLRQNHC</sequence>
<proteinExistence type="predicted"/>
<protein>
    <submittedName>
        <fullName evidence="3 4">Uncharacterized protein LOC105424557</fullName>
    </submittedName>
</protein>
<dbReference type="GeneID" id="105424557"/>
<evidence type="ECO:0000313" key="4">
    <source>
        <dbReference type="RefSeq" id="XP_011633153.1"/>
    </source>
</evidence>
<dbReference type="AlphaFoldDB" id="A0A6I9VXT5"/>
<feature type="region of interest" description="Disordered" evidence="1">
    <location>
        <begin position="1"/>
        <end position="25"/>
    </location>
</feature>
<evidence type="ECO:0000313" key="3">
    <source>
        <dbReference type="RefSeq" id="XP_011633152.1"/>
    </source>
</evidence>
<accession>A0A6I9VXT5</accession>
<evidence type="ECO:0000256" key="1">
    <source>
        <dbReference type="SAM" id="MobiDB-lite"/>
    </source>
</evidence>
<dbReference type="Proteomes" id="UP000504615">
    <property type="component" value="Unplaced"/>
</dbReference>
<dbReference type="OrthoDB" id="6501032at2759"/>
<evidence type="ECO:0000313" key="2">
    <source>
        <dbReference type="Proteomes" id="UP000504615"/>
    </source>
</evidence>
<gene>
    <name evidence="3 4" type="primary">LOC105424557</name>
</gene>
<keyword evidence="2" id="KW-1185">Reference proteome</keyword>
<name>A0A6I9VXT5_9HYME</name>
<organism evidence="2 4">
    <name type="scientific">Pogonomyrmex barbatus</name>
    <name type="common">red harvester ant</name>
    <dbReference type="NCBI Taxonomy" id="144034"/>
    <lineage>
        <taxon>Eukaryota</taxon>
        <taxon>Metazoa</taxon>
        <taxon>Ecdysozoa</taxon>
        <taxon>Arthropoda</taxon>
        <taxon>Hexapoda</taxon>
        <taxon>Insecta</taxon>
        <taxon>Pterygota</taxon>
        <taxon>Neoptera</taxon>
        <taxon>Endopterygota</taxon>
        <taxon>Hymenoptera</taxon>
        <taxon>Apocrita</taxon>
        <taxon>Aculeata</taxon>
        <taxon>Formicoidea</taxon>
        <taxon>Formicidae</taxon>
        <taxon>Myrmicinae</taxon>
        <taxon>Pogonomyrmex</taxon>
    </lineage>
</organism>
<dbReference type="RefSeq" id="XP_011633153.1">
    <property type="nucleotide sequence ID" value="XM_011634851.2"/>
</dbReference>
<dbReference type="RefSeq" id="XP_011633152.1">
    <property type="nucleotide sequence ID" value="XM_011634850.2"/>
</dbReference>
<feature type="compositionally biased region" description="Polar residues" evidence="1">
    <location>
        <begin position="1"/>
        <end position="18"/>
    </location>
</feature>